<gene>
    <name evidence="1" type="ORF">SAMN05216216_11430</name>
</gene>
<dbReference type="OrthoDB" id="9805976at2"/>
<accession>A0A1G9FVQ6</accession>
<organism evidence="1 2">
    <name type="scientific">Lacicoccus qingdaonensis</name>
    <dbReference type="NCBI Taxonomy" id="576118"/>
    <lineage>
        <taxon>Bacteria</taxon>
        <taxon>Bacillati</taxon>
        <taxon>Bacillota</taxon>
        <taxon>Bacilli</taxon>
        <taxon>Bacillales</taxon>
        <taxon>Salinicoccaceae</taxon>
        <taxon>Lacicoccus</taxon>
    </lineage>
</organism>
<evidence type="ECO:0000313" key="1">
    <source>
        <dbReference type="EMBL" id="SDK92484.1"/>
    </source>
</evidence>
<name>A0A1G9FVQ6_9BACL</name>
<dbReference type="STRING" id="576118.SAMN05216216_11430"/>
<reference evidence="2" key="1">
    <citation type="submission" date="2016-10" db="EMBL/GenBank/DDBJ databases">
        <authorList>
            <person name="Varghese N."/>
            <person name="Submissions S."/>
        </authorList>
    </citation>
    <scope>NUCLEOTIDE SEQUENCE [LARGE SCALE GENOMIC DNA]</scope>
    <source>
        <strain evidence="2">CGMCC 1.8895</strain>
    </source>
</reference>
<dbReference type="InterPro" id="IPR029039">
    <property type="entry name" value="Flavoprotein-like_sf"/>
</dbReference>
<dbReference type="Proteomes" id="UP000199008">
    <property type="component" value="Unassembled WGS sequence"/>
</dbReference>
<sequence length="101" mass="12099">MKLKIFFDRWSQYKDDERWNFKERIADKDLYAITAANDEPLKEVTLPLINQFKMICKYIRLNYKGEAIGKGSRPLDVKNDYNALLQVEKLKEEIKKIKELE</sequence>
<dbReference type="Gene3D" id="3.40.50.360">
    <property type="match status" value="1"/>
</dbReference>
<protein>
    <submittedName>
        <fullName evidence="1">Uncharacterized protein</fullName>
    </submittedName>
</protein>
<proteinExistence type="predicted"/>
<dbReference type="AlphaFoldDB" id="A0A1G9FVQ6"/>
<dbReference type="EMBL" id="FNFY01000014">
    <property type="protein sequence ID" value="SDK92484.1"/>
    <property type="molecule type" value="Genomic_DNA"/>
</dbReference>
<evidence type="ECO:0000313" key="2">
    <source>
        <dbReference type="Proteomes" id="UP000199008"/>
    </source>
</evidence>
<dbReference type="RefSeq" id="WP_092986574.1">
    <property type="nucleotide sequence ID" value="NZ_FNFY01000014.1"/>
</dbReference>
<keyword evidence="2" id="KW-1185">Reference proteome</keyword>